<evidence type="ECO:0000313" key="2">
    <source>
        <dbReference type="EMBL" id="OXY94035.1"/>
    </source>
</evidence>
<dbReference type="RefSeq" id="WP_094217897.1">
    <property type="nucleotide sequence ID" value="NZ_MCGQ01000016.1"/>
</dbReference>
<keyword evidence="3" id="KW-1185">Reference proteome</keyword>
<reference evidence="2 3" key="1">
    <citation type="submission" date="2016-07" db="EMBL/GenBank/DDBJ databases">
        <title>Draft genome of Streptomyces diastatochromogenes.</title>
        <authorList>
            <person name="Podduturi R."/>
            <person name="Lukassen M.B."/>
            <person name="Clausen N."/>
            <person name="Nielsen J.L."/>
            <person name="Jorgensen N.O."/>
        </authorList>
    </citation>
    <scope>NUCLEOTIDE SEQUENCE [LARGE SCALE GENOMIC DNA]</scope>
    <source>
        <strain evidence="2 3">DSM 40608</strain>
    </source>
</reference>
<dbReference type="EMBL" id="MCGQ01000016">
    <property type="protein sequence ID" value="OXY94035.1"/>
    <property type="molecule type" value="Genomic_DNA"/>
</dbReference>
<comment type="caution">
    <text evidence="2">The sequence shown here is derived from an EMBL/GenBank/DDBJ whole genome shotgun (WGS) entry which is preliminary data.</text>
</comment>
<dbReference type="OrthoDB" id="3252095at2"/>
<feature type="domain" description="DUF4097" evidence="1">
    <location>
        <begin position="20"/>
        <end position="218"/>
    </location>
</feature>
<gene>
    <name evidence="2" type="ORF">BEK98_19265</name>
</gene>
<sequence length="221" mass="22652">MQKFDTPAAISAVLDIPAGRVQFIAADRGDTTVEVRPANPAKSRDTKAAEEITVSYADGVLRIAAPTPGNQLFGPSGSVEVTVQLPAGSRVEAKTASCELRGVGRLGDVVFEGAYRQIKIDEAASVRLTATDGDVEVGRLGGPAEISTARGDIRIAEAVRGTVVLRTQSGDITVGATAGVSATLDAGTAYGRVSNALKNDGTAELDIRATTSAGDITARSL</sequence>
<evidence type="ECO:0000259" key="1">
    <source>
        <dbReference type="Pfam" id="PF13349"/>
    </source>
</evidence>
<dbReference type="Pfam" id="PF13349">
    <property type="entry name" value="DUF4097"/>
    <property type="match status" value="1"/>
</dbReference>
<dbReference type="AlphaFoldDB" id="A0A233SEF4"/>
<dbReference type="Proteomes" id="UP000215483">
    <property type="component" value="Unassembled WGS sequence"/>
</dbReference>
<protein>
    <recommendedName>
        <fullName evidence="1">DUF4097 domain-containing protein</fullName>
    </recommendedName>
</protein>
<evidence type="ECO:0000313" key="3">
    <source>
        <dbReference type="Proteomes" id="UP000215483"/>
    </source>
</evidence>
<dbReference type="InterPro" id="IPR025164">
    <property type="entry name" value="Toastrack_DUF4097"/>
</dbReference>
<name>A0A233SEF4_STRDA</name>
<organism evidence="2 3">
    <name type="scientific">Streptomyces diastatochromogenes</name>
    <dbReference type="NCBI Taxonomy" id="42236"/>
    <lineage>
        <taxon>Bacteria</taxon>
        <taxon>Bacillati</taxon>
        <taxon>Actinomycetota</taxon>
        <taxon>Actinomycetes</taxon>
        <taxon>Kitasatosporales</taxon>
        <taxon>Streptomycetaceae</taxon>
        <taxon>Streptomyces</taxon>
    </lineage>
</organism>
<accession>A0A233SEF4</accession>
<proteinExistence type="predicted"/>